<evidence type="ECO:0000313" key="2">
    <source>
        <dbReference type="Proteomes" id="UP000282076"/>
    </source>
</evidence>
<dbReference type="OrthoDB" id="2906757at2"/>
<protein>
    <submittedName>
        <fullName evidence="1">Uncharacterized protein</fullName>
    </submittedName>
</protein>
<dbReference type="EMBL" id="RBZM01000004">
    <property type="protein sequence ID" value="RKP55397.1"/>
    <property type="molecule type" value="Genomic_DNA"/>
</dbReference>
<accession>A0A494XXV2</accession>
<sequence>MSEINISLTQFIDFTLKQSPSKVSAVRKIKEQGEYHPAFDYWRELREAIKAIHEDNLNISYLDHVIEKVHIRKKNQYTETVKQYKRFVRKKSIEWFDPGKAFWASGDLAVRATPELGLLINGQPHLIKLYFKDASEKLEKRSAIPTLSLMAASTKSNDVPNAINCILNIKKCMLYPAATENNQDLLLSLDAEATHFVHIWNNI</sequence>
<keyword evidence="2" id="KW-1185">Reference proteome</keyword>
<name>A0A494XXV2_9BACL</name>
<dbReference type="RefSeq" id="WP_120976113.1">
    <property type="nucleotide sequence ID" value="NZ_RBZM01000004.1"/>
</dbReference>
<evidence type="ECO:0000313" key="1">
    <source>
        <dbReference type="EMBL" id="RKP55397.1"/>
    </source>
</evidence>
<dbReference type="AlphaFoldDB" id="A0A494XXV2"/>
<comment type="caution">
    <text evidence="1">The sequence shown here is derived from an EMBL/GenBank/DDBJ whole genome shotgun (WGS) entry which is preliminary data.</text>
</comment>
<dbReference type="Proteomes" id="UP000282076">
    <property type="component" value="Unassembled WGS sequence"/>
</dbReference>
<gene>
    <name evidence="1" type="ORF">D7Z26_09400</name>
</gene>
<proteinExistence type="predicted"/>
<reference evidence="1 2" key="1">
    <citation type="submission" date="2018-10" db="EMBL/GenBank/DDBJ databases">
        <title>Cohnella sp. M2MS4P-1, whole genome shotgun sequence.</title>
        <authorList>
            <person name="Tuo L."/>
        </authorList>
    </citation>
    <scope>NUCLEOTIDE SEQUENCE [LARGE SCALE GENOMIC DNA]</scope>
    <source>
        <strain evidence="1 2">M2MS4P-1</strain>
    </source>
</reference>
<organism evidence="1 2">
    <name type="scientific">Cohnella endophytica</name>
    <dbReference type="NCBI Taxonomy" id="2419778"/>
    <lineage>
        <taxon>Bacteria</taxon>
        <taxon>Bacillati</taxon>
        <taxon>Bacillota</taxon>
        <taxon>Bacilli</taxon>
        <taxon>Bacillales</taxon>
        <taxon>Paenibacillaceae</taxon>
        <taxon>Cohnella</taxon>
    </lineage>
</organism>